<evidence type="ECO:0000313" key="1">
    <source>
        <dbReference type="EMBL" id="TNN74282.1"/>
    </source>
</evidence>
<dbReference type="AlphaFoldDB" id="A0A4Z2IA58"/>
<sequence length="83" mass="9064">MGFPAVFSWTYEVKRFRNLGYSLLATALRTEAGAQPPGFTAARGKGSGTVDVRTYGKIIKKLQTSHVSGSFSFVAKIFLMADR</sequence>
<comment type="caution">
    <text evidence="1">The sequence shown here is derived from an EMBL/GenBank/DDBJ whole genome shotgun (WGS) entry which is preliminary data.</text>
</comment>
<keyword evidence="2" id="KW-1185">Reference proteome</keyword>
<reference evidence="1 2" key="1">
    <citation type="submission" date="2019-03" db="EMBL/GenBank/DDBJ databases">
        <title>First draft genome of Liparis tanakae, snailfish: a comprehensive survey of snailfish specific genes.</title>
        <authorList>
            <person name="Kim W."/>
            <person name="Song I."/>
            <person name="Jeong J.-H."/>
            <person name="Kim D."/>
            <person name="Kim S."/>
            <person name="Ryu S."/>
            <person name="Song J.Y."/>
            <person name="Lee S.K."/>
        </authorList>
    </citation>
    <scope>NUCLEOTIDE SEQUENCE [LARGE SCALE GENOMIC DNA]</scope>
    <source>
        <tissue evidence="1">Muscle</tissue>
    </source>
</reference>
<organism evidence="1 2">
    <name type="scientific">Liparis tanakae</name>
    <name type="common">Tanaka's snailfish</name>
    <dbReference type="NCBI Taxonomy" id="230148"/>
    <lineage>
        <taxon>Eukaryota</taxon>
        <taxon>Metazoa</taxon>
        <taxon>Chordata</taxon>
        <taxon>Craniata</taxon>
        <taxon>Vertebrata</taxon>
        <taxon>Euteleostomi</taxon>
        <taxon>Actinopterygii</taxon>
        <taxon>Neopterygii</taxon>
        <taxon>Teleostei</taxon>
        <taxon>Neoteleostei</taxon>
        <taxon>Acanthomorphata</taxon>
        <taxon>Eupercaria</taxon>
        <taxon>Perciformes</taxon>
        <taxon>Cottioidei</taxon>
        <taxon>Cottales</taxon>
        <taxon>Liparidae</taxon>
        <taxon>Liparis</taxon>
    </lineage>
</organism>
<dbReference type="Proteomes" id="UP000314294">
    <property type="component" value="Unassembled WGS sequence"/>
</dbReference>
<proteinExistence type="predicted"/>
<protein>
    <submittedName>
        <fullName evidence="1">Uncharacterized protein</fullName>
    </submittedName>
</protein>
<dbReference type="EMBL" id="SRLO01000116">
    <property type="protein sequence ID" value="TNN74282.1"/>
    <property type="molecule type" value="Genomic_DNA"/>
</dbReference>
<name>A0A4Z2IA58_9TELE</name>
<accession>A0A4Z2IA58</accession>
<evidence type="ECO:0000313" key="2">
    <source>
        <dbReference type="Proteomes" id="UP000314294"/>
    </source>
</evidence>
<gene>
    <name evidence="1" type="ORF">EYF80_015525</name>
</gene>